<dbReference type="PANTHER" id="PTHR40032">
    <property type="entry name" value="EXPORTED PROTEIN-RELATED"/>
    <property type="match status" value="1"/>
</dbReference>
<protein>
    <submittedName>
        <fullName evidence="2">Amidase domain-containing protein</fullName>
    </submittedName>
</protein>
<evidence type="ECO:0000259" key="1">
    <source>
        <dbReference type="Pfam" id="PF12671"/>
    </source>
</evidence>
<keyword evidence="3" id="KW-1185">Reference proteome</keyword>
<proteinExistence type="predicted"/>
<dbReference type="Proteomes" id="UP000824504">
    <property type="component" value="Chromosome"/>
</dbReference>
<dbReference type="EMBL" id="CP079216">
    <property type="protein sequence ID" value="QXT63356.1"/>
    <property type="molecule type" value="Genomic_DNA"/>
</dbReference>
<organism evidence="2 3">
    <name type="scientific">Tessaracoccus palaemonis</name>
    <dbReference type="NCBI Taxonomy" id="2829499"/>
    <lineage>
        <taxon>Bacteria</taxon>
        <taxon>Bacillati</taxon>
        <taxon>Actinomycetota</taxon>
        <taxon>Actinomycetes</taxon>
        <taxon>Propionibacteriales</taxon>
        <taxon>Propionibacteriaceae</taxon>
        <taxon>Tessaracoccus</taxon>
    </lineage>
</organism>
<dbReference type="PANTHER" id="PTHR40032:SF1">
    <property type="entry name" value="EXPORTED PROTEIN"/>
    <property type="match status" value="1"/>
</dbReference>
<dbReference type="InterPro" id="IPR024301">
    <property type="entry name" value="Amidase_6"/>
</dbReference>
<name>A0ABX8SJ31_9ACTN</name>
<evidence type="ECO:0000313" key="3">
    <source>
        <dbReference type="Proteomes" id="UP000824504"/>
    </source>
</evidence>
<evidence type="ECO:0000313" key="2">
    <source>
        <dbReference type="EMBL" id="QXT63356.1"/>
    </source>
</evidence>
<dbReference type="Pfam" id="PF12671">
    <property type="entry name" value="Amidase_6"/>
    <property type="match status" value="1"/>
</dbReference>
<reference evidence="2 3" key="1">
    <citation type="submission" date="2021-07" db="EMBL/GenBank/DDBJ databases">
        <title>complete genome sequencing of Tessaracoccus sp.J1M15.</title>
        <authorList>
            <person name="Bae J.-W."/>
            <person name="Kim D.-y."/>
        </authorList>
    </citation>
    <scope>NUCLEOTIDE SEQUENCE [LARGE SCALE GENOMIC DNA]</scope>
    <source>
        <strain evidence="2 3">J1M15</strain>
    </source>
</reference>
<gene>
    <name evidence="2" type="ORF">KDB89_02400</name>
</gene>
<accession>A0ABX8SJ31</accession>
<dbReference type="RefSeq" id="WP_219083186.1">
    <property type="nucleotide sequence ID" value="NZ_CP079216.1"/>
</dbReference>
<sequence>MVEGDTSETSSRSRGGSDALADYFDTLRTEQRSMEEYGGVTVLDTTADIEVLSSAASGSQILGELHVTRTVAELPEGELWEEVLPVTLEIGSDGALDVLSVGVQDSVVSESETVASSSVPAVSGIDVPATYEPDLHVAVAAKLSKTKAINYAKKWWNGRNKVYPTRYTNDCTNFVSQVMHQGGWTTVSGIYTSNKAWWYNGIPNGSYTWGGAENFYRFAVHESKRASALKNVADLWLGDILQYEKKGESKIKHRMVVTNWINKVPYLTYHTTDTLNKPFTAMKSMDVTWYASHT</sequence>
<feature type="domain" description="Putative amidase" evidence="1">
    <location>
        <begin position="144"/>
        <end position="286"/>
    </location>
</feature>